<comment type="caution">
    <text evidence="10">The sequence shown here is derived from an EMBL/GenBank/DDBJ whole genome shotgun (WGS) entry which is preliminary data.</text>
</comment>
<keyword evidence="4 7" id="KW-0663">Pyridoxal phosphate</keyword>
<feature type="region of interest" description="Disordered" evidence="9">
    <location>
        <begin position="1039"/>
        <end position="1149"/>
    </location>
</feature>
<organism evidence="10 11">
    <name type="scientific">Aspergillus tanneri</name>
    <dbReference type="NCBI Taxonomy" id="1220188"/>
    <lineage>
        <taxon>Eukaryota</taxon>
        <taxon>Fungi</taxon>
        <taxon>Dikarya</taxon>
        <taxon>Ascomycota</taxon>
        <taxon>Pezizomycotina</taxon>
        <taxon>Eurotiomycetes</taxon>
        <taxon>Eurotiomycetidae</taxon>
        <taxon>Eurotiales</taxon>
        <taxon>Aspergillaceae</taxon>
        <taxon>Aspergillus</taxon>
        <taxon>Aspergillus subgen. Circumdati</taxon>
    </lineage>
</organism>
<evidence type="ECO:0000256" key="1">
    <source>
        <dbReference type="ARBA" id="ARBA00001933"/>
    </source>
</evidence>
<dbReference type="SUPFAM" id="SSF53383">
    <property type="entry name" value="PLP-dependent transferases"/>
    <property type="match status" value="1"/>
</dbReference>
<dbReference type="InterPro" id="IPR015421">
    <property type="entry name" value="PyrdxlP-dep_Trfase_major"/>
</dbReference>
<feature type="compositionally biased region" description="Polar residues" evidence="9">
    <location>
        <begin position="658"/>
        <end position="674"/>
    </location>
</feature>
<dbReference type="Gene3D" id="3.90.1150.160">
    <property type="match status" value="1"/>
</dbReference>
<dbReference type="GO" id="GO:0004351">
    <property type="term" value="F:glutamate decarboxylase activity"/>
    <property type="evidence" value="ECO:0007669"/>
    <property type="project" value="UniProtKB-EC"/>
</dbReference>
<reference evidence="10 11" key="1">
    <citation type="submission" date="2019-08" db="EMBL/GenBank/DDBJ databases">
        <title>The genome sequence of a newly discovered highly antifungal drug resistant Aspergillus species, Aspergillus tanneri NIH 1004.</title>
        <authorList>
            <person name="Mounaud S."/>
            <person name="Singh I."/>
            <person name="Joardar V."/>
            <person name="Pakala S."/>
            <person name="Pakala S."/>
            <person name="Venepally P."/>
            <person name="Chung J.K."/>
            <person name="Losada L."/>
            <person name="Nierman W.C."/>
        </authorList>
    </citation>
    <scope>NUCLEOTIDE SEQUENCE [LARGE SCALE GENOMIC DNA]</scope>
    <source>
        <strain evidence="10 11">NIH1004</strain>
    </source>
</reference>
<feature type="region of interest" description="Disordered" evidence="9">
    <location>
        <begin position="477"/>
        <end position="792"/>
    </location>
</feature>
<feature type="compositionally biased region" description="Basic and acidic residues" evidence="9">
    <location>
        <begin position="783"/>
        <end position="792"/>
    </location>
</feature>
<protein>
    <recommendedName>
        <fullName evidence="3 8">Glutamate decarboxylase</fullName>
        <ecNumber evidence="3 8">4.1.1.15</ecNumber>
    </recommendedName>
</protein>
<dbReference type="VEuPathDB" id="FungiDB:EYZ11_010307"/>
<dbReference type="OrthoDB" id="5152799at2759"/>
<dbReference type="PANTHER" id="PTHR43321">
    <property type="entry name" value="GLUTAMATE DECARBOXYLASE"/>
    <property type="match status" value="1"/>
</dbReference>
<feature type="compositionally biased region" description="Basic and acidic residues" evidence="9">
    <location>
        <begin position="542"/>
        <end position="556"/>
    </location>
</feature>
<keyword evidence="5 8" id="KW-0456">Lyase</keyword>
<dbReference type="NCBIfam" id="TIGR01788">
    <property type="entry name" value="Glu-decarb-GAD"/>
    <property type="match status" value="1"/>
</dbReference>
<dbReference type="EMBL" id="QUQM01000001">
    <property type="protein sequence ID" value="KAA8649698.1"/>
    <property type="molecule type" value="Genomic_DNA"/>
</dbReference>
<dbReference type="Gene3D" id="3.40.640.10">
    <property type="entry name" value="Type I PLP-dependent aspartate aminotransferase-like (Major domain)"/>
    <property type="match status" value="1"/>
</dbReference>
<feature type="compositionally biased region" description="Basic residues" evidence="9">
    <location>
        <begin position="477"/>
        <end position="492"/>
    </location>
</feature>
<dbReference type="AlphaFoldDB" id="A0A5M9MS23"/>
<evidence type="ECO:0000256" key="8">
    <source>
        <dbReference type="RuleBase" id="RU361171"/>
    </source>
</evidence>
<accession>A0A5M9MS23</accession>
<dbReference type="Proteomes" id="UP000324241">
    <property type="component" value="Unassembled WGS sequence"/>
</dbReference>
<dbReference type="PANTHER" id="PTHR43321:SF6">
    <property type="entry name" value="GLUTAMATE DECARBOXYLASE"/>
    <property type="match status" value="1"/>
</dbReference>
<feature type="compositionally biased region" description="Polar residues" evidence="9">
    <location>
        <begin position="565"/>
        <end position="574"/>
    </location>
</feature>
<proteinExistence type="inferred from homology"/>
<dbReference type="GeneID" id="54325074"/>
<feature type="compositionally biased region" description="Polar residues" evidence="9">
    <location>
        <begin position="755"/>
        <end position="770"/>
    </location>
</feature>
<comment type="cofactor">
    <cofactor evidence="1 7 8">
        <name>pyridoxal 5'-phosphate</name>
        <dbReference type="ChEBI" id="CHEBI:597326"/>
    </cofactor>
</comment>
<evidence type="ECO:0000256" key="9">
    <source>
        <dbReference type="SAM" id="MobiDB-lite"/>
    </source>
</evidence>
<name>A0A5M9MS23_9EURO</name>
<sequence length="1178" mass="131091">MVHLARVHRPSDALDPTIKRVDSIKLDAVEEDGFYSSVYGTRFATQQLPQTEMPEGEMPREVAYRMIKDELSLDGNPMLNLASFVTTYMEDEAEKLMADSFSKNFIDYEEYPQSAEIQNRCVNMIAHLFNAPVESDDHPMGTSTIGSSEAIMLGTLAMKRRWQNKRRAEGKDCSRPNLVMNSAVQVCWEKASRYFDVEERYVYCTEDRYVIDPQQAVDLVDENTIGICAILGTTYTGEYEDVKAINDLLVERKIDCPIHVDAASGGFVAPFIHPSLQWDFRLEKVVSINVSGHKYGLVYPGVGWIVWRSPEYLPKDLIFNINYLGAEQASFTLNFSKGASQVIGQYYQMIRLGKRGYRSIMVNITRIADYLAEQLEQLGFVIMSQRRGRGLPLVAFRLPAHREDHFDEFALAHQLRERGWVVPAYTMAPHSNSLKLMRVVVREDFSMSRCDTLLADIKLALKTLSDMDKTMMERHVRTHTTNSHKAKHNHPHYKGEKHSLQGKTGKTHGSQRQSDSDLPVAVPASPTAPPPRFVDVDPSDDDRDHHDHDDHDDRNQRRSIRNLFSLHSSATRDSTGPLERHRSLRRSSPASRRQRPLSVDTSSADGPPLTSRSREYVVESVRTTPQSPMPPPDLHLSSSQNPRLSRSPNPPSIPRANTDSTLLLDQQSNQQQYRPSPIDPPRHPVELLPGPPQQQPSLDPSSARPPSRQSIGPPSPLRPLPNHSTDASALPPQGMSERPSTGAPPGPATNNPPAYSQTPPSNNTNPSQGSEPGRSTPTSSHSRTRDEGEVDVRSLVQKHDELQAKYSKVKRYYFEKEAQVQHLQNTVAHQRMAVSRTVLDDNEYANRFGRLDGAIKDLAFSIRKDWKCLPPWLNGYVNEDAHMTGTKEMTAIGRAVMSRWLVDELFGRYFHPALEPSLGQQLKSIENNLRRQQGKTVTEEDKENAIARISNWRRTTLDGLEDALIGPAADENRVQLIDRLVESLVATLVTYLQHPPPPGLDNGARMIVENAIGISEKIPLESRDICVDYVLPGTSVHEPTMKLETGIPPLTSGAESNGTRGSGDQDRSDAPGPDEEDRDSSSGSTPETAPGREQRVRSVFSSLMGRRQGPSPSTAIASATAPATTPATAPATATAPSPGERSTSSEGARVRFSTFVMADVRGRGPVNVLVKAPVYSMD</sequence>
<feature type="compositionally biased region" description="Polar residues" evidence="9">
    <location>
        <begin position="501"/>
        <end position="513"/>
    </location>
</feature>
<feature type="compositionally biased region" description="Low complexity" evidence="9">
    <location>
        <begin position="1110"/>
        <end position="1138"/>
    </location>
</feature>
<dbReference type="FunFam" id="3.90.1150.160:FF:000004">
    <property type="entry name" value="Glutamate decarboxylase"/>
    <property type="match status" value="1"/>
</dbReference>
<dbReference type="InterPro" id="IPR015424">
    <property type="entry name" value="PyrdxlP-dep_Trfase"/>
</dbReference>
<evidence type="ECO:0000313" key="10">
    <source>
        <dbReference type="EMBL" id="KAA8649698.1"/>
    </source>
</evidence>
<evidence type="ECO:0000256" key="2">
    <source>
        <dbReference type="ARBA" id="ARBA00009533"/>
    </source>
</evidence>
<evidence type="ECO:0000256" key="4">
    <source>
        <dbReference type="ARBA" id="ARBA00022898"/>
    </source>
</evidence>
<dbReference type="GO" id="GO:0006538">
    <property type="term" value="P:L-glutamate catabolic process"/>
    <property type="evidence" value="ECO:0007669"/>
    <property type="project" value="TreeGrafter"/>
</dbReference>
<dbReference type="Gene3D" id="4.10.280.50">
    <property type="match status" value="1"/>
</dbReference>
<dbReference type="FunFam" id="3.40.640.10:FF:000017">
    <property type="entry name" value="Glutamate decarboxylase"/>
    <property type="match status" value="1"/>
</dbReference>
<evidence type="ECO:0000256" key="7">
    <source>
        <dbReference type="PIRSR" id="PIRSR602129-50"/>
    </source>
</evidence>
<comment type="similarity">
    <text evidence="2 8">Belongs to the group II decarboxylase family.</text>
</comment>
<feature type="modified residue" description="N6-(pyridoxal phosphate)lysine" evidence="7">
    <location>
        <position position="294"/>
    </location>
</feature>
<dbReference type="GO" id="GO:0030170">
    <property type="term" value="F:pyridoxal phosphate binding"/>
    <property type="evidence" value="ECO:0007669"/>
    <property type="project" value="InterPro"/>
</dbReference>
<dbReference type="InterPro" id="IPR010107">
    <property type="entry name" value="Glutamate_decarboxylase"/>
</dbReference>
<gene>
    <name evidence="10" type="ORF">ATNIH1004_002372</name>
</gene>
<dbReference type="InterPro" id="IPR002129">
    <property type="entry name" value="PyrdxlP-dep_de-COase"/>
</dbReference>
<comment type="catalytic activity">
    <reaction evidence="6 8">
        <text>L-glutamate + H(+) = 4-aminobutanoate + CO2</text>
        <dbReference type="Rhea" id="RHEA:17785"/>
        <dbReference type="ChEBI" id="CHEBI:15378"/>
        <dbReference type="ChEBI" id="CHEBI:16526"/>
        <dbReference type="ChEBI" id="CHEBI:29985"/>
        <dbReference type="ChEBI" id="CHEBI:59888"/>
        <dbReference type="EC" id="4.1.1.15"/>
    </reaction>
</comment>
<dbReference type="EC" id="4.1.1.15" evidence="3 8"/>
<dbReference type="Pfam" id="PF00282">
    <property type="entry name" value="Pyridoxal_deC"/>
    <property type="match status" value="1"/>
</dbReference>
<dbReference type="GO" id="GO:0005829">
    <property type="term" value="C:cytosol"/>
    <property type="evidence" value="ECO:0007669"/>
    <property type="project" value="TreeGrafter"/>
</dbReference>
<evidence type="ECO:0000256" key="3">
    <source>
        <dbReference type="ARBA" id="ARBA00012421"/>
    </source>
</evidence>
<keyword evidence="8" id="KW-0210">Decarboxylase</keyword>
<evidence type="ECO:0000313" key="11">
    <source>
        <dbReference type="Proteomes" id="UP000324241"/>
    </source>
</evidence>
<dbReference type="RefSeq" id="XP_033429059.1">
    <property type="nucleotide sequence ID" value="XM_033567064.1"/>
</dbReference>
<dbReference type="VEuPathDB" id="FungiDB:EYZ11_010315"/>
<dbReference type="FunFam" id="4.10.280.50:FF:000001">
    <property type="entry name" value="Glutamate decarboxylase"/>
    <property type="match status" value="1"/>
</dbReference>
<evidence type="ECO:0000256" key="6">
    <source>
        <dbReference type="ARBA" id="ARBA00048868"/>
    </source>
</evidence>
<evidence type="ECO:0000256" key="5">
    <source>
        <dbReference type="ARBA" id="ARBA00023239"/>
    </source>
</evidence>
<feature type="compositionally biased region" description="Low complexity" evidence="9">
    <location>
        <begin position="637"/>
        <end position="647"/>
    </location>
</feature>